<feature type="non-terminal residue" evidence="1">
    <location>
        <position position="1"/>
    </location>
</feature>
<keyword evidence="2" id="KW-1185">Reference proteome</keyword>
<sequence>DVLFKKTEPIKLILQTQGANSSRISWVL</sequence>
<accession>A0A7J9NA86</accession>
<reference evidence="1 2" key="1">
    <citation type="journal article" date="2019" name="Genome Biol. Evol.">
        <title>Insights into the evolution of the New World diploid cottons (Gossypium, subgenus Houzingenia) based on genome sequencing.</title>
        <authorList>
            <person name="Grover C.E."/>
            <person name="Arick M.A. 2nd"/>
            <person name="Thrash A."/>
            <person name="Conover J.L."/>
            <person name="Sanders W.S."/>
            <person name="Peterson D.G."/>
            <person name="Frelichowski J.E."/>
            <person name="Scheffler J.A."/>
            <person name="Scheffler B.E."/>
            <person name="Wendel J.F."/>
        </authorList>
    </citation>
    <scope>NUCLEOTIDE SEQUENCE [LARGE SCALE GENOMIC DNA]</scope>
    <source>
        <strain evidence="1">1</strain>
        <tissue evidence="1">Leaf</tissue>
    </source>
</reference>
<evidence type="ECO:0000313" key="1">
    <source>
        <dbReference type="EMBL" id="MBA0880202.1"/>
    </source>
</evidence>
<dbReference type="EMBL" id="JABFAF010277043">
    <property type="protein sequence ID" value="MBA0880202.1"/>
    <property type="molecule type" value="Genomic_DNA"/>
</dbReference>
<protein>
    <submittedName>
        <fullName evidence="1">Uncharacterized protein</fullName>
    </submittedName>
</protein>
<proteinExistence type="predicted"/>
<evidence type="ECO:0000313" key="2">
    <source>
        <dbReference type="Proteomes" id="UP000593576"/>
    </source>
</evidence>
<dbReference type="AlphaFoldDB" id="A0A7J9NA86"/>
<dbReference type="Proteomes" id="UP000593576">
    <property type="component" value="Unassembled WGS sequence"/>
</dbReference>
<dbReference type="OrthoDB" id="10388161at2759"/>
<gene>
    <name evidence="1" type="ORF">Goshw_004218</name>
</gene>
<comment type="caution">
    <text evidence="1">The sequence shown here is derived from an EMBL/GenBank/DDBJ whole genome shotgun (WGS) entry which is preliminary data.</text>
</comment>
<name>A0A7J9NA86_GOSSC</name>
<organism evidence="1 2">
    <name type="scientific">Gossypium schwendimanii</name>
    <name type="common">Cotton</name>
    <dbReference type="NCBI Taxonomy" id="34291"/>
    <lineage>
        <taxon>Eukaryota</taxon>
        <taxon>Viridiplantae</taxon>
        <taxon>Streptophyta</taxon>
        <taxon>Embryophyta</taxon>
        <taxon>Tracheophyta</taxon>
        <taxon>Spermatophyta</taxon>
        <taxon>Magnoliopsida</taxon>
        <taxon>eudicotyledons</taxon>
        <taxon>Gunneridae</taxon>
        <taxon>Pentapetalae</taxon>
        <taxon>rosids</taxon>
        <taxon>malvids</taxon>
        <taxon>Malvales</taxon>
        <taxon>Malvaceae</taxon>
        <taxon>Malvoideae</taxon>
        <taxon>Gossypium</taxon>
    </lineage>
</organism>